<protein>
    <submittedName>
        <fullName evidence="2">GNAT family N-acetyltransferase</fullName>
    </submittedName>
</protein>
<dbReference type="EMBL" id="JAPYYP010000025">
    <property type="protein sequence ID" value="MDA5110077.1"/>
    <property type="molecule type" value="Genomic_DNA"/>
</dbReference>
<dbReference type="CDD" id="cd04301">
    <property type="entry name" value="NAT_SF"/>
    <property type="match status" value="1"/>
</dbReference>
<organism evidence="2 3">
    <name type="scientific">Brevibacillus thermoruber</name>
    <dbReference type="NCBI Taxonomy" id="33942"/>
    <lineage>
        <taxon>Bacteria</taxon>
        <taxon>Bacillati</taxon>
        <taxon>Bacillota</taxon>
        <taxon>Bacilli</taxon>
        <taxon>Bacillales</taxon>
        <taxon>Paenibacillaceae</taxon>
        <taxon>Brevibacillus</taxon>
    </lineage>
</organism>
<dbReference type="Proteomes" id="UP001151071">
    <property type="component" value="Unassembled WGS sequence"/>
</dbReference>
<dbReference type="PROSITE" id="PS51186">
    <property type="entry name" value="GNAT"/>
    <property type="match status" value="1"/>
</dbReference>
<comment type="caution">
    <text evidence="2">The sequence shown here is derived from an EMBL/GenBank/DDBJ whole genome shotgun (WGS) entry which is preliminary data.</text>
</comment>
<dbReference type="GO" id="GO:0016747">
    <property type="term" value="F:acyltransferase activity, transferring groups other than amino-acyl groups"/>
    <property type="evidence" value="ECO:0007669"/>
    <property type="project" value="InterPro"/>
</dbReference>
<evidence type="ECO:0000313" key="3">
    <source>
        <dbReference type="Proteomes" id="UP001151071"/>
    </source>
</evidence>
<dbReference type="Gene3D" id="3.40.630.30">
    <property type="match status" value="1"/>
</dbReference>
<sequence>MAVLSQAEILSIAEQTDIAYKRAFSRMEARSWGLLFVNEENPMHYDANHAHVFRPVAGEAEAEAIVRETTAFFSQRGIIPRLYVYAPEDKQPLISALERHGFQTESLPAPMQLWQGGLADVRPMEGIAIEPVTAANYDDCLIVESIPELGGRDVREKAFAMEFAHPDFAHYLLRVDGEPASSLCLLRAGEYMRVENVATLPAFRGRGLIGHLLRHAQERFLETGGARLLVFPINDRVERVYRRYGFAAVGEVRTLHAYRGGKGIREIR</sequence>
<gene>
    <name evidence="2" type="ORF">O3V59_17050</name>
</gene>
<proteinExistence type="predicted"/>
<dbReference type="SUPFAM" id="SSF55729">
    <property type="entry name" value="Acyl-CoA N-acyltransferases (Nat)"/>
    <property type="match status" value="1"/>
</dbReference>
<dbReference type="InterPro" id="IPR000182">
    <property type="entry name" value="GNAT_dom"/>
</dbReference>
<dbReference type="InterPro" id="IPR016181">
    <property type="entry name" value="Acyl_CoA_acyltransferase"/>
</dbReference>
<dbReference type="AlphaFoldDB" id="A0A9X3TSI6"/>
<evidence type="ECO:0000313" key="2">
    <source>
        <dbReference type="EMBL" id="MDA5110077.1"/>
    </source>
</evidence>
<dbReference type="Pfam" id="PF00583">
    <property type="entry name" value="Acetyltransf_1"/>
    <property type="match status" value="1"/>
</dbReference>
<reference evidence="2" key="1">
    <citation type="submission" date="2022-12" db="EMBL/GenBank/DDBJ databases">
        <title>Draft genome sequence of the thermophilic strain Brevibacillus thermoruber HT42, isolated from Los Humeros, Puebla, Mexico, with biotechnological potential.</title>
        <authorList>
            <person name="Lara Sanchez J."/>
            <person name="Solis Palacios R."/>
            <person name="Bustos Baena A.S."/>
            <person name="Ruz Baez A.E."/>
            <person name="Espinosa Luna G."/>
            <person name="Oliart Ros R.M."/>
        </authorList>
    </citation>
    <scope>NUCLEOTIDE SEQUENCE</scope>
    <source>
        <strain evidence="2">HT42</strain>
    </source>
</reference>
<accession>A0A9X3TSI6</accession>
<evidence type="ECO:0000259" key="1">
    <source>
        <dbReference type="PROSITE" id="PS51186"/>
    </source>
</evidence>
<keyword evidence="3" id="KW-1185">Reference proteome</keyword>
<name>A0A9X3TSI6_9BACL</name>
<feature type="domain" description="N-acetyltransferase" evidence="1">
    <location>
        <begin position="127"/>
        <end position="265"/>
    </location>
</feature>
<dbReference type="RefSeq" id="WP_051188308.1">
    <property type="nucleotide sequence ID" value="NZ_JAPYYP010000025.1"/>
</dbReference>